<dbReference type="PATRIC" id="fig|246787.4.peg.4136"/>
<dbReference type="AlphaFoldDB" id="A0A0P0FUE5"/>
<gene>
    <name evidence="1" type="ORF">BcellWH2_03996</name>
</gene>
<evidence type="ECO:0000313" key="2">
    <source>
        <dbReference type="Proteomes" id="UP000061809"/>
    </source>
</evidence>
<reference evidence="1 2" key="1">
    <citation type="journal article" date="2015" name="Science">
        <title>Genetic determinants of in vivo fitness and diet responsiveness in multiple human gut Bacteroides.</title>
        <authorList>
            <person name="Wu M."/>
            <person name="McNulty N.P."/>
            <person name="Rodionov D.A."/>
            <person name="Khoroshkin M.S."/>
            <person name="Griffin N.W."/>
            <person name="Cheng J."/>
            <person name="Latreille P."/>
            <person name="Kerstetter R.A."/>
            <person name="Terrapon N."/>
            <person name="Henrissat B."/>
            <person name="Osterman A.L."/>
            <person name="Gordon J.I."/>
        </authorList>
    </citation>
    <scope>NUCLEOTIDE SEQUENCE [LARGE SCALE GENOMIC DNA]</scope>
    <source>
        <strain evidence="1 2">WH2</strain>
    </source>
</reference>
<sequence>MHKFGVIPTVDEDALRNVRPALAQAWRSFIDYNPRNGILAVATQLGEVLEIYNLKDSTHVVCMGPHGEPEF</sequence>
<dbReference type="Proteomes" id="UP000061809">
    <property type="component" value="Chromosome"/>
</dbReference>
<organism evidence="1 2">
    <name type="scientific">Bacteroides cellulosilyticus</name>
    <dbReference type="NCBI Taxonomy" id="246787"/>
    <lineage>
        <taxon>Bacteria</taxon>
        <taxon>Pseudomonadati</taxon>
        <taxon>Bacteroidota</taxon>
        <taxon>Bacteroidia</taxon>
        <taxon>Bacteroidales</taxon>
        <taxon>Bacteroidaceae</taxon>
        <taxon>Bacteroides</taxon>
    </lineage>
</organism>
<evidence type="ECO:0000313" key="1">
    <source>
        <dbReference type="EMBL" id="ALJ61216.1"/>
    </source>
</evidence>
<dbReference type="Pfam" id="PF15869">
    <property type="entry name" value="TolB_like"/>
    <property type="match status" value="1"/>
</dbReference>
<protein>
    <submittedName>
        <fullName evidence="1">Uncharacterized protein</fullName>
    </submittedName>
</protein>
<dbReference type="EMBL" id="CP012801">
    <property type="protein sequence ID" value="ALJ61216.1"/>
    <property type="molecule type" value="Genomic_DNA"/>
</dbReference>
<accession>A0A0P0FUE5</accession>
<dbReference type="KEGG" id="bcel:BcellWH2_03996"/>
<proteinExistence type="predicted"/>
<name>A0A0P0FUE5_9BACE</name>